<accession>A0A2M7AMC9</accession>
<organism evidence="2 3">
    <name type="scientific">candidate division WWE3 bacterium CG06_land_8_20_14_3_00_42_16</name>
    <dbReference type="NCBI Taxonomy" id="1975083"/>
    <lineage>
        <taxon>Bacteria</taxon>
        <taxon>Katanobacteria</taxon>
    </lineage>
</organism>
<evidence type="ECO:0000256" key="1">
    <source>
        <dbReference type="SAM" id="Phobius"/>
    </source>
</evidence>
<keyword evidence="1" id="KW-0812">Transmembrane</keyword>
<protein>
    <recommendedName>
        <fullName evidence="4">DUF1648 domain-containing protein</fullName>
    </recommendedName>
</protein>
<feature type="transmembrane region" description="Helical" evidence="1">
    <location>
        <begin position="43"/>
        <end position="63"/>
    </location>
</feature>
<evidence type="ECO:0000313" key="2">
    <source>
        <dbReference type="EMBL" id="PIU68548.1"/>
    </source>
</evidence>
<feature type="transmembrane region" description="Helical" evidence="1">
    <location>
        <begin position="87"/>
        <end position="108"/>
    </location>
</feature>
<comment type="caution">
    <text evidence="2">The sequence shown here is derived from an EMBL/GenBank/DDBJ whole genome shotgun (WGS) entry which is preliminary data.</text>
</comment>
<dbReference type="EMBL" id="PEWD01000068">
    <property type="protein sequence ID" value="PIU68548.1"/>
    <property type="molecule type" value="Genomic_DNA"/>
</dbReference>
<evidence type="ECO:0000313" key="3">
    <source>
        <dbReference type="Proteomes" id="UP000229916"/>
    </source>
</evidence>
<name>A0A2M7AMC9_UNCKA</name>
<evidence type="ECO:0008006" key="4">
    <source>
        <dbReference type="Google" id="ProtNLM"/>
    </source>
</evidence>
<dbReference type="AlphaFoldDB" id="A0A2M7AMC9"/>
<keyword evidence="1" id="KW-1133">Transmembrane helix</keyword>
<keyword evidence="1" id="KW-0472">Membrane</keyword>
<feature type="transmembrane region" description="Helical" evidence="1">
    <location>
        <begin position="120"/>
        <end position="142"/>
    </location>
</feature>
<sequence length="143" mass="16241">MSWFAKKSLIKKRVVSNSEDPKRLKDKSLFPKLSIFQDKSSEFSLIGIALVFSSLLVILSWQYSFLPPQIPFYYNLSGGERLAGKEILWLVPSVLGIFSTINLTLAQLNYKREPVLSRVLIIALFFIIFLSFLGVLKIIGLVI</sequence>
<gene>
    <name evidence="2" type="ORF">COS81_03630</name>
</gene>
<proteinExistence type="predicted"/>
<dbReference type="Proteomes" id="UP000229916">
    <property type="component" value="Unassembled WGS sequence"/>
</dbReference>
<reference evidence="3" key="1">
    <citation type="submission" date="2017-09" db="EMBL/GenBank/DDBJ databases">
        <title>Depth-based differentiation of microbial function through sediment-hosted aquifers and enrichment of novel symbionts in the deep terrestrial subsurface.</title>
        <authorList>
            <person name="Probst A.J."/>
            <person name="Ladd B."/>
            <person name="Jarett J.K."/>
            <person name="Geller-Mcgrath D.E."/>
            <person name="Sieber C.M.K."/>
            <person name="Emerson J.B."/>
            <person name="Anantharaman K."/>
            <person name="Thomas B.C."/>
            <person name="Malmstrom R."/>
            <person name="Stieglmeier M."/>
            <person name="Klingl A."/>
            <person name="Woyke T."/>
            <person name="Ryan C.M."/>
            <person name="Banfield J.F."/>
        </authorList>
    </citation>
    <scope>NUCLEOTIDE SEQUENCE [LARGE SCALE GENOMIC DNA]</scope>
</reference>